<keyword evidence="2" id="KW-1185">Reference proteome</keyword>
<evidence type="ECO:0000313" key="2">
    <source>
        <dbReference type="Proteomes" id="UP000003179"/>
    </source>
</evidence>
<dbReference type="Proteomes" id="UP000003179">
    <property type="component" value="Unassembled WGS sequence"/>
</dbReference>
<protein>
    <submittedName>
        <fullName evidence="1">Uncharacterized protein</fullName>
    </submittedName>
</protein>
<accession>A0ABN0C537</accession>
<gene>
    <name evidence="1" type="ORF">HMPREF9607_01475</name>
</gene>
<reference evidence="1" key="1">
    <citation type="submission" date="2010-08" db="EMBL/GenBank/DDBJ databases">
        <authorList>
            <person name="Weinstock G."/>
            <person name="Sodergren E."/>
            <person name="Clifton S."/>
            <person name="Fulton L."/>
            <person name="Fulton B."/>
            <person name="Courtney L."/>
            <person name="Fronick C."/>
            <person name="Harrison M."/>
            <person name="Strong C."/>
            <person name="Farmer C."/>
            <person name="Delahaunty K."/>
            <person name="Markovic C."/>
            <person name="Hall O."/>
            <person name="Minx P."/>
            <person name="Tomlinson C."/>
            <person name="Mitreva M."/>
            <person name="Hou S."/>
            <person name="Chen J."/>
            <person name="Wollam A."/>
            <person name="Pepin K.H."/>
            <person name="Johnson M."/>
            <person name="Bhonagiri V."/>
            <person name="Zhang X."/>
            <person name="Suruliraj S."/>
            <person name="Warren W."/>
            <person name="Chinwalla A."/>
            <person name="Mardis E.R."/>
            <person name="Wilson R.K."/>
        </authorList>
    </citation>
    <scope>NUCLEOTIDE SEQUENCE [LARGE SCALE GENOMIC DNA]</scope>
    <source>
        <strain evidence="1">HL044PA1</strain>
    </source>
</reference>
<evidence type="ECO:0000313" key="1">
    <source>
        <dbReference type="EMBL" id="EFS92330.1"/>
    </source>
</evidence>
<dbReference type="EMBL" id="ADZU01000026">
    <property type="protein sequence ID" value="EFS92330.1"/>
    <property type="molecule type" value="Genomic_DNA"/>
</dbReference>
<name>A0ABN0C537_9ACTN</name>
<comment type="caution">
    <text evidence="1">The sequence shown here is derived from an EMBL/GenBank/DDBJ whole genome shotgun (WGS) entry which is preliminary data.</text>
</comment>
<proteinExistence type="predicted"/>
<organism evidence="1 2">
    <name type="scientific">Cutibacterium modestum HL044PA1</name>
    <dbReference type="NCBI Taxonomy" id="765109"/>
    <lineage>
        <taxon>Bacteria</taxon>
        <taxon>Bacillati</taxon>
        <taxon>Actinomycetota</taxon>
        <taxon>Actinomycetes</taxon>
        <taxon>Propionibacteriales</taxon>
        <taxon>Propionibacteriaceae</taxon>
        <taxon>Cutibacterium</taxon>
        <taxon>Cutibacterium modestum</taxon>
    </lineage>
</organism>
<sequence length="57" mass="6569">MLMIEVMNAHSIVLRPVVSSEQLKVLRLLVDQAEPLIIDGRILYEAWDRLQTARPAR</sequence>